<evidence type="ECO:0000313" key="1">
    <source>
        <dbReference type="EMBL" id="UYW01809.1"/>
    </source>
</evidence>
<keyword evidence="2" id="KW-1185">Reference proteome</keyword>
<reference evidence="1" key="1">
    <citation type="submission" date="2021-08" db="EMBL/GenBank/DDBJ databases">
        <title>Flavobacterium sp. strain CC-SYL302.</title>
        <authorList>
            <person name="Lin S.-Y."/>
            <person name="Lee T.-H."/>
            <person name="Young C.-C."/>
        </authorList>
    </citation>
    <scope>NUCLEOTIDE SEQUENCE</scope>
    <source>
        <strain evidence="1">CC-SYL302</strain>
    </source>
</reference>
<name>A0ABY6M2E9_9FLAO</name>
<dbReference type="EMBL" id="CP081495">
    <property type="protein sequence ID" value="UYW01809.1"/>
    <property type="molecule type" value="Genomic_DNA"/>
</dbReference>
<evidence type="ECO:0000313" key="2">
    <source>
        <dbReference type="Proteomes" id="UP001163328"/>
    </source>
</evidence>
<evidence type="ECO:0008006" key="3">
    <source>
        <dbReference type="Google" id="ProtNLM"/>
    </source>
</evidence>
<dbReference type="Proteomes" id="UP001163328">
    <property type="component" value="Chromosome"/>
</dbReference>
<accession>A0ABY6M2E9</accession>
<sequence>MYILESNRELIYDAFDERKKAIIQIRMYPLIKLNELKKYQINIEYFKVNIDETGFRTYELLRVREPKFLTYLEVDNQRIEFKGGEQVTSEEEDFLSEQILISENSINPPFFSSASDWELYKSDVLSV</sequence>
<gene>
    <name evidence="1" type="ORF">K5I29_02480</name>
</gene>
<protein>
    <recommendedName>
        <fullName evidence="3">WYL domain-containing protein</fullName>
    </recommendedName>
</protein>
<organism evidence="1 2">
    <name type="scientific">Flavobacterium agricola</name>
    <dbReference type="NCBI Taxonomy" id="2870839"/>
    <lineage>
        <taxon>Bacteria</taxon>
        <taxon>Pseudomonadati</taxon>
        <taxon>Bacteroidota</taxon>
        <taxon>Flavobacteriia</taxon>
        <taxon>Flavobacteriales</taxon>
        <taxon>Flavobacteriaceae</taxon>
        <taxon>Flavobacterium</taxon>
    </lineage>
</organism>
<dbReference type="RefSeq" id="WP_264434283.1">
    <property type="nucleotide sequence ID" value="NZ_CP081495.1"/>
</dbReference>
<proteinExistence type="predicted"/>